<reference evidence="2" key="1">
    <citation type="journal article" date="2016" name="Front. Microbiol.">
        <title>Complete Genome Sequence of Clostridium estertheticum DSM 8809, a Microbe Identified in Spoiled Vacuum Packed Beef.</title>
        <authorList>
            <person name="Yu Z."/>
            <person name="Gunn L."/>
            <person name="Brennan E."/>
            <person name="Reid R."/>
            <person name="Wall P.G."/>
            <person name="Gaora O.P."/>
            <person name="Hurley D."/>
            <person name="Bolton D."/>
            <person name="Fanning S."/>
        </authorList>
    </citation>
    <scope>NUCLEOTIDE SEQUENCE [LARGE SCALE GENOMIC DNA]</scope>
    <source>
        <strain evidence="2">DSM 8809</strain>
    </source>
</reference>
<keyword evidence="2" id="KW-1185">Reference proteome</keyword>
<sequence length="174" mass="19363">MSKSIVYQCLKCDKEHRLDAWDKVLGNMRCECGGILALKGKQTSTIAKGITVDIGVEFKGYDKAKQQLRNLEATCDRILEKQEKIGKTKVDEGITINNGGVLKIGGSYGARTEAITKCIVKPNAKEFSINGKTMNVLCCNMPAQLQPKKRKTIFVEIDGEIRTATVDDRVFYNR</sequence>
<dbReference type="STRING" id="1552.A7L45_16360"/>
<gene>
    <name evidence="1" type="ORF">A7L45_16360</name>
</gene>
<dbReference type="OrthoDB" id="9799090at2"/>
<name>A0A1J0GJM4_9CLOT</name>
<dbReference type="Proteomes" id="UP000182569">
    <property type="component" value="Chromosome"/>
</dbReference>
<protein>
    <submittedName>
        <fullName evidence="1">Uncharacterized protein</fullName>
    </submittedName>
</protein>
<proteinExistence type="predicted"/>
<accession>A0A1J0GJM4</accession>
<evidence type="ECO:0000313" key="1">
    <source>
        <dbReference type="EMBL" id="APC41537.1"/>
    </source>
</evidence>
<dbReference type="RefSeq" id="WP_071613829.1">
    <property type="nucleotide sequence ID" value="NZ_CP015756.1"/>
</dbReference>
<dbReference type="KEGG" id="ceu:A7L45_16360"/>
<organism evidence="1 2">
    <name type="scientific">Clostridium estertheticum subsp. estertheticum</name>
    <dbReference type="NCBI Taxonomy" id="1552"/>
    <lineage>
        <taxon>Bacteria</taxon>
        <taxon>Bacillati</taxon>
        <taxon>Bacillota</taxon>
        <taxon>Clostridia</taxon>
        <taxon>Eubacteriales</taxon>
        <taxon>Clostridiaceae</taxon>
        <taxon>Clostridium</taxon>
    </lineage>
</organism>
<dbReference type="EMBL" id="CP015756">
    <property type="protein sequence ID" value="APC41537.1"/>
    <property type="molecule type" value="Genomic_DNA"/>
</dbReference>
<evidence type="ECO:0000313" key="2">
    <source>
        <dbReference type="Proteomes" id="UP000182569"/>
    </source>
</evidence>
<dbReference type="AlphaFoldDB" id="A0A1J0GJM4"/>